<dbReference type="SMART" id="SM00060">
    <property type="entry name" value="FN3"/>
    <property type="match status" value="1"/>
</dbReference>
<dbReference type="GO" id="GO:0009897">
    <property type="term" value="C:external side of plasma membrane"/>
    <property type="evidence" value="ECO:0007669"/>
    <property type="project" value="TreeGrafter"/>
</dbReference>
<keyword evidence="5" id="KW-0472">Membrane</keyword>
<dbReference type="CDD" id="cd00063">
    <property type="entry name" value="FN3"/>
    <property type="match status" value="1"/>
</dbReference>
<dbReference type="Pfam" id="PF09240">
    <property type="entry name" value="IL6Ra-bind"/>
    <property type="match status" value="1"/>
</dbReference>
<dbReference type="Proteomes" id="UP000085678">
    <property type="component" value="Unplaced"/>
</dbReference>
<evidence type="ECO:0000256" key="8">
    <source>
        <dbReference type="ARBA" id="ARBA00023180"/>
    </source>
</evidence>
<dbReference type="PANTHER" id="PTHR23037:SF35">
    <property type="entry name" value="FIBRONECTIN TYPE-III DOMAIN-CONTAINING PROTEIN"/>
    <property type="match status" value="1"/>
</dbReference>
<proteinExistence type="predicted"/>
<dbReference type="SUPFAM" id="SSF49265">
    <property type="entry name" value="Fibronectin type III"/>
    <property type="match status" value="1"/>
</dbReference>
<evidence type="ECO:0000313" key="11">
    <source>
        <dbReference type="Proteomes" id="UP000085678"/>
    </source>
</evidence>
<evidence type="ECO:0000256" key="3">
    <source>
        <dbReference type="ARBA" id="ARBA00022729"/>
    </source>
</evidence>
<feature type="signal peptide" evidence="9">
    <location>
        <begin position="1"/>
        <end position="23"/>
    </location>
</feature>
<keyword evidence="3 9" id="KW-0732">Signal</keyword>
<evidence type="ECO:0000256" key="5">
    <source>
        <dbReference type="ARBA" id="ARBA00023136"/>
    </source>
</evidence>
<keyword evidence="11" id="KW-1185">Reference proteome</keyword>
<reference evidence="12" key="1">
    <citation type="submission" date="2025-08" db="UniProtKB">
        <authorList>
            <consortium name="RefSeq"/>
        </authorList>
    </citation>
    <scope>IDENTIFICATION</scope>
    <source>
        <tissue evidence="12">Gonads</tissue>
    </source>
</reference>
<dbReference type="OrthoDB" id="6147633at2759"/>
<keyword evidence="4" id="KW-1133">Transmembrane helix</keyword>
<dbReference type="InterPro" id="IPR003961">
    <property type="entry name" value="FN3_dom"/>
</dbReference>
<evidence type="ECO:0000256" key="4">
    <source>
        <dbReference type="ARBA" id="ARBA00022989"/>
    </source>
</evidence>
<keyword evidence="2" id="KW-0812">Transmembrane</keyword>
<dbReference type="KEGG" id="lak:106179560"/>
<dbReference type="Pfam" id="PF00041">
    <property type="entry name" value="fn3"/>
    <property type="match status" value="1"/>
</dbReference>
<evidence type="ECO:0000313" key="12">
    <source>
        <dbReference type="RefSeq" id="XP_013418713.1"/>
    </source>
</evidence>
<dbReference type="PANTHER" id="PTHR23037">
    <property type="entry name" value="CYTOKINE RECEPTOR"/>
    <property type="match status" value="1"/>
</dbReference>
<sequence>MESLRMRMTTVYLAILIPYAVFAAPMGVKPKVADNIRCISNNFEDMICSWEVVDSAQIAQDSNYTLLWTVHPGSLNLCPHTKGNTCRFQQDDGIDSFKAGFIYYVIVRGTHPEHGESFSSYEMVNTYEIVKPKPVRELKTLDKGQSHLQLSWTHPENLSSNRLYSGLMYNVLLESEHGTIKEIETRQEGARVDGLIPNTLYKVSIKAKPGRGGYWSEAARITTTTS</sequence>
<name>A0A1S3K7V9_LINAN</name>
<dbReference type="PROSITE" id="PS50853">
    <property type="entry name" value="FN3"/>
    <property type="match status" value="1"/>
</dbReference>
<comment type="subcellular location">
    <subcellularLocation>
        <location evidence="1">Membrane</location>
        <topology evidence="1">Single-pass type I membrane protein</topology>
    </subcellularLocation>
</comment>
<evidence type="ECO:0000256" key="6">
    <source>
        <dbReference type="ARBA" id="ARBA00023157"/>
    </source>
</evidence>
<gene>
    <name evidence="12" type="primary">LOC106179560</name>
</gene>
<dbReference type="AlphaFoldDB" id="A0A1S3K7V9"/>
<dbReference type="InParanoid" id="A0A1S3K7V9"/>
<feature type="chain" id="PRO_5010164562" evidence="9">
    <location>
        <begin position="24"/>
        <end position="226"/>
    </location>
</feature>
<keyword evidence="8" id="KW-0325">Glycoprotein</keyword>
<dbReference type="Gene3D" id="2.60.40.10">
    <property type="entry name" value="Immunoglobulins"/>
    <property type="match status" value="2"/>
</dbReference>
<dbReference type="GeneID" id="106179560"/>
<evidence type="ECO:0000256" key="7">
    <source>
        <dbReference type="ARBA" id="ARBA00023170"/>
    </source>
</evidence>
<evidence type="ECO:0000259" key="10">
    <source>
        <dbReference type="PROSITE" id="PS50853"/>
    </source>
</evidence>
<feature type="domain" description="Fibronectin type-III" evidence="10">
    <location>
        <begin position="134"/>
        <end position="226"/>
    </location>
</feature>
<organism evidence="11 12">
    <name type="scientific">Lingula anatina</name>
    <name type="common">Brachiopod</name>
    <name type="synonym">Lingula unguis</name>
    <dbReference type="NCBI Taxonomy" id="7574"/>
    <lineage>
        <taxon>Eukaryota</taxon>
        <taxon>Metazoa</taxon>
        <taxon>Spiralia</taxon>
        <taxon>Lophotrochozoa</taxon>
        <taxon>Brachiopoda</taxon>
        <taxon>Linguliformea</taxon>
        <taxon>Lingulata</taxon>
        <taxon>Lingulida</taxon>
        <taxon>Linguloidea</taxon>
        <taxon>Lingulidae</taxon>
        <taxon>Lingula</taxon>
    </lineage>
</organism>
<dbReference type="InterPro" id="IPR013783">
    <property type="entry name" value="Ig-like_fold"/>
</dbReference>
<dbReference type="InterPro" id="IPR015321">
    <property type="entry name" value="TypeI_recpt_CBD"/>
</dbReference>
<protein>
    <submittedName>
        <fullName evidence="12">Cytokine receptor-like factor 1</fullName>
    </submittedName>
</protein>
<keyword evidence="7" id="KW-0675">Receptor</keyword>
<keyword evidence="6" id="KW-1015">Disulfide bond</keyword>
<evidence type="ECO:0000256" key="9">
    <source>
        <dbReference type="SAM" id="SignalP"/>
    </source>
</evidence>
<evidence type="ECO:0000256" key="1">
    <source>
        <dbReference type="ARBA" id="ARBA00004479"/>
    </source>
</evidence>
<evidence type="ECO:0000256" key="2">
    <source>
        <dbReference type="ARBA" id="ARBA00022692"/>
    </source>
</evidence>
<dbReference type="RefSeq" id="XP_013418713.1">
    <property type="nucleotide sequence ID" value="XM_013563259.2"/>
</dbReference>
<dbReference type="InterPro" id="IPR036116">
    <property type="entry name" value="FN3_sf"/>
</dbReference>
<dbReference type="GO" id="GO:0004896">
    <property type="term" value="F:cytokine receptor activity"/>
    <property type="evidence" value="ECO:0007669"/>
    <property type="project" value="TreeGrafter"/>
</dbReference>
<accession>A0A1S3K7V9</accession>